<evidence type="ECO:0000313" key="2">
    <source>
        <dbReference type="EMBL" id="TKC97226.1"/>
    </source>
</evidence>
<evidence type="ECO:0000313" key="3">
    <source>
        <dbReference type="Proteomes" id="UP000309215"/>
    </source>
</evidence>
<keyword evidence="3" id="KW-1185">Reference proteome</keyword>
<sequence>MRRRTCVVSWMGVVALAAAMGCGGTVKDVDATSAGPGGAGGAGGGGSGGAGAGGSGGGDGPVCDFFLPVGAPVVLDPPLDQSALSPKLVRSGLDPKTAVLAFMGVPVNGPAGALNDIHLRFLLDPWSTWPPVEGSNHVLADAQGPFVVSEGAAMEVALLRDTGTGPMPYTVVPAQLMIPKSANLPPDATHAALLRMHPGGHVLGYGRPHAGNTIELLVGFGRYSGKLPSVEGFTPVGCTKDEVLMDAVPTEKGTLVAFASNDDPASASGCTGSLSNAKQVVIARVIDGSAVVAELAASTPDGPSEIQGLGMAGRSDGAWVAFGRAGWIEATATIQAQRLDAAGAFVGEPFFLAGSSDLNPATLGVGRLNDDLVVAWSTGAETSTRIEVRRLSTWSTGNPEATIEETQSVSQPIAVLGSPTADAVLVAYSVVSEVDQTSRIHLQRFDCGVDL</sequence>
<keyword evidence="1" id="KW-0732">Signal</keyword>
<reference evidence="2 3" key="1">
    <citation type="submission" date="2019-04" db="EMBL/GenBank/DDBJ databases">
        <authorList>
            <person name="Li Y."/>
            <person name="Wang J."/>
        </authorList>
    </citation>
    <scope>NUCLEOTIDE SEQUENCE [LARGE SCALE GENOMIC DNA]</scope>
    <source>
        <strain evidence="2 3">DSM 14668</strain>
    </source>
</reference>
<gene>
    <name evidence="2" type="ORF">E8A74_44225</name>
</gene>
<comment type="caution">
    <text evidence="2">The sequence shown here is derived from an EMBL/GenBank/DDBJ whole genome shotgun (WGS) entry which is preliminary data.</text>
</comment>
<feature type="chain" id="PRO_5020466322" description="Secreted protein" evidence="1">
    <location>
        <begin position="20"/>
        <end position="451"/>
    </location>
</feature>
<dbReference type="Proteomes" id="UP000309215">
    <property type="component" value="Unassembled WGS sequence"/>
</dbReference>
<dbReference type="OrthoDB" id="5527962at2"/>
<evidence type="ECO:0008006" key="4">
    <source>
        <dbReference type="Google" id="ProtNLM"/>
    </source>
</evidence>
<dbReference type="EMBL" id="SSMQ01000081">
    <property type="protein sequence ID" value="TKC97226.1"/>
    <property type="molecule type" value="Genomic_DNA"/>
</dbReference>
<evidence type="ECO:0000256" key="1">
    <source>
        <dbReference type="SAM" id="SignalP"/>
    </source>
</evidence>
<accession>A0A4U1ISE4</accession>
<proteinExistence type="predicted"/>
<organism evidence="2 3">
    <name type="scientific">Polyangium fumosum</name>
    <dbReference type="NCBI Taxonomy" id="889272"/>
    <lineage>
        <taxon>Bacteria</taxon>
        <taxon>Pseudomonadati</taxon>
        <taxon>Myxococcota</taxon>
        <taxon>Polyangia</taxon>
        <taxon>Polyangiales</taxon>
        <taxon>Polyangiaceae</taxon>
        <taxon>Polyangium</taxon>
    </lineage>
</organism>
<dbReference type="PROSITE" id="PS51257">
    <property type="entry name" value="PROKAR_LIPOPROTEIN"/>
    <property type="match status" value="1"/>
</dbReference>
<protein>
    <recommendedName>
        <fullName evidence="4">Secreted protein</fullName>
    </recommendedName>
</protein>
<name>A0A4U1ISE4_9BACT</name>
<dbReference type="AlphaFoldDB" id="A0A4U1ISE4"/>
<feature type="signal peptide" evidence="1">
    <location>
        <begin position="1"/>
        <end position="19"/>
    </location>
</feature>